<accession>A0A2P6QD72</accession>
<keyword evidence="1" id="KW-1133">Transmembrane helix</keyword>
<name>A0A2P6QD72_ROSCH</name>
<keyword evidence="1" id="KW-0812">Transmembrane</keyword>
<dbReference type="EMBL" id="PDCK01000043">
    <property type="protein sequence ID" value="PRQ32122.1"/>
    <property type="molecule type" value="Genomic_DNA"/>
</dbReference>
<keyword evidence="3" id="KW-1185">Reference proteome</keyword>
<organism evidence="2 3">
    <name type="scientific">Rosa chinensis</name>
    <name type="common">China rose</name>
    <dbReference type="NCBI Taxonomy" id="74649"/>
    <lineage>
        <taxon>Eukaryota</taxon>
        <taxon>Viridiplantae</taxon>
        <taxon>Streptophyta</taxon>
        <taxon>Embryophyta</taxon>
        <taxon>Tracheophyta</taxon>
        <taxon>Spermatophyta</taxon>
        <taxon>Magnoliopsida</taxon>
        <taxon>eudicotyledons</taxon>
        <taxon>Gunneridae</taxon>
        <taxon>Pentapetalae</taxon>
        <taxon>rosids</taxon>
        <taxon>fabids</taxon>
        <taxon>Rosales</taxon>
        <taxon>Rosaceae</taxon>
        <taxon>Rosoideae</taxon>
        <taxon>Rosoideae incertae sedis</taxon>
        <taxon>Rosa</taxon>
    </lineage>
</organism>
<keyword evidence="1" id="KW-0472">Membrane</keyword>
<reference evidence="2 3" key="1">
    <citation type="journal article" date="2018" name="Nat. Genet.">
        <title>The Rosa genome provides new insights in the design of modern roses.</title>
        <authorList>
            <person name="Bendahmane M."/>
        </authorList>
    </citation>
    <scope>NUCLEOTIDE SEQUENCE [LARGE SCALE GENOMIC DNA]</scope>
    <source>
        <strain evidence="3">cv. Old Blush</strain>
    </source>
</reference>
<protein>
    <submittedName>
        <fullName evidence="2">Uncharacterized protein</fullName>
    </submittedName>
</protein>
<dbReference type="Gramene" id="PRQ32122">
    <property type="protein sequence ID" value="PRQ32122"/>
    <property type="gene ID" value="RchiOBHm_Chr5g0042851"/>
</dbReference>
<gene>
    <name evidence="2" type="ORF">RchiOBHm_Chr5g0042851</name>
</gene>
<evidence type="ECO:0000313" key="3">
    <source>
        <dbReference type="Proteomes" id="UP000238479"/>
    </source>
</evidence>
<dbReference type="Proteomes" id="UP000238479">
    <property type="component" value="Chromosome 5"/>
</dbReference>
<feature type="transmembrane region" description="Helical" evidence="1">
    <location>
        <begin position="38"/>
        <end position="59"/>
    </location>
</feature>
<proteinExistence type="predicted"/>
<sequence length="63" mass="7079">MLNKSNPTFILPNSSNVVMLLSSTLRTPEYLNFNTSRALTAGICLFLSGTSYTIWYVIFKSIK</sequence>
<evidence type="ECO:0000313" key="2">
    <source>
        <dbReference type="EMBL" id="PRQ32122.1"/>
    </source>
</evidence>
<dbReference type="AlphaFoldDB" id="A0A2P6QD72"/>
<evidence type="ECO:0000256" key="1">
    <source>
        <dbReference type="SAM" id="Phobius"/>
    </source>
</evidence>
<comment type="caution">
    <text evidence="2">The sequence shown here is derived from an EMBL/GenBank/DDBJ whole genome shotgun (WGS) entry which is preliminary data.</text>
</comment>